<dbReference type="OrthoDB" id="5175106at2"/>
<evidence type="ECO:0000313" key="3">
    <source>
        <dbReference type="Proteomes" id="UP000238362"/>
    </source>
</evidence>
<evidence type="ECO:0000313" key="2">
    <source>
        <dbReference type="EMBL" id="PRX49956.1"/>
    </source>
</evidence>
<dbReference type="RefSeq" id="WP_106177096.1">
    <property type="nucleotide sequence ID" value="NZ_PVNH01000002.1"/>
</dbReference>
<dbReference type="PROSITE" id="PS51257">
    <property type="entry name" value="PROKAR_LIPOPROTEIN"/>
    <property type="match status" value="1"/>
</dbReference>
<gene>
    <name evidence="2" type="ORF">B0I33_10271</name>
</gene>
<sequence>MTRIIRRPATLVLALIASLVLAGCGSGPSQVTSAAIIGDHAIPLDDVQREIQWVLDNVPEAKQAQQQGNFAQQSREIVRSRIIHHLVTVAAQREGLRADPAQIEELINSSGGTESIARSIGIAPERVRDAAADQVLLQQLARRYADRVSVRLVGTTIREESAESTAEEKALALGRRIAADPGAAERIIRDGGYQVLDQELALADALQNQPEIAISSVFGAGEGSVIVIQPSREQTGWLVGLIRDRKVTAGGSQQSVQQASGQVLYWAGVRMLQPIADELGVRVNPRYGVWDATEMAPAASEDEVTGYQLSPRTVQP</sequence>
<dbReference type="SUPFAM" id="SSF109998">
    <property type="entry name" value="Triger factor/SurA peptide-binding domain-like"/>
    <property type="match status" value="1"/>
</dbReference>
<dbReference type="Proteomes" id="UP000238362">
    <property type="component" value="Unassembled WGS sequence"/>
</dbReference>
<proteinExistence type="predicted"/>
<keyword evidence="1" id="KW-0732">Signal</keyword>
<comment type="caution">
    <text evidence="2">The sequence shown here is derived from an EMBL/GenBank/DDBJ whole genome shotgun (WGS) entry which is preliminary data.</text>
</comment>
<organism evidence="2 3">
    <name type="scientific">Prauserella shujinwangii</name>
    <dbReference type="NCBI Taxonomy" id="1453103"/>
    <lineage>
        <taxon>Bacteria</taxon>
        <taxon>Bacillati</taxon>
        <taxon>Actinomycetota</taxon>
        <taxon>Actinomycetes</taxon>
        <taxon>Pseudonocardiales</taxon>
        <taxon>Pseudonocardiaceae</taxon>
        <taxon>Prauserella</taxon>
    </lineage>
</organism>
<name>A0A2T0M025_9PSEU</name>
<keyword evidence="3" id="KW-1185">Reference proteome</keyword>
<dbReference type="AlphaFoldDB" id="A0A2T0M025"/>
<evidence type="ECO:0000256" key="1">
    <source>
        <dbReference type="SAM" id="SignalP"/>
    </source>
</evidence>
<feature type="signal peptide" evidence="1">
    <location>
        <begin position="1"/>
        <end position="22"/>
    </location>
</feature>
<dbReference type="InterPro" id="IPR027304">
    <property type="entry name" value="Trigger_fact/SurA_dom_sf"/>
</dbReference>
<feature type="chain" id="PRO_5039471501" evidence="1">
    <location>
        <begin position="23"/>
        <end position="316"/>
    </location>
</feature>
<reference evidence="2 3" key="1">
    <citation type="submission" date="2018-03" db="EMBL/GenBank/DDBJ databases">
        <title>Genomic Encyclopedia of Type Strains, Phase III (KMG-III): the genomes of soil and plant-associated and newly described type strains.</title>
        <authorList>
            <person name="Whitman W."/>
        </authorList>
    </citation>
    <scope>NUCLEOTIDE SEQUENCE [LARGE SCALE GENOMIC DNA]</scope>
    <source>
        <strain evidence="2 3">CGMCC 4.7125</strain>
    </source>
</reference>
<accession>A0A2T0M025</accession>
<protein>
    <submittedName>
        <fullName evidence="2">SurA-like protein</fullName>
    </submittedName>
</protein>
<dbReference type="EMBL" id="PVNH01000002">
    <property type="protein sequence ID" value="PRX49956.1"/>
    <property type="molecule type" value="Genomic_DNA"/>
</dbReference>